<protein>
    <submittedName>
        <fullName evidence="4">LytTR family DNA-binding domain-containing protein</fullName>
    </submittedName>
</protein>
<feature type="domain" description="HTH LytTR-type" evidence="3">
    <location>
        <begin position="147"/>
        <end position="219"/>
    </location>
</feature>
<keyword evidence="5" id="KW-1185">Reference proteome</keyword>
<dbReference type="InterPro" id="IPR001789">
    <property type="entry name" value="Sig_transdc_resp-reg_receiver"/>
</dbReference>
<feature type="modified residue" description="4-aspartylphosphate" evidence="1">
    <location>
        <position position="55"/>
    </location>
</feature>
<dbReference type="Proteomes" id="UP001232063">
    <property type="component" value="Unassembled WGS sequence"/>
</dbReference>
<evidence type="ECO:0000313" key="5">
    <source>
        <dbReference type="Proteomes" id="UP001232063"/>
    </source>
</evidence>
<accession>A0AAE3UGC1</accession>
<keyword evidence="1" id="KW-0597">Phosphoprotein</keyword>
<dbReference type="RefSeq" id="WP_314516416.1">
    <property type="nucleotide sequence ID" value="NZ_JASJOU010000013.1"/>
</dbReference>
<dbReference type="InterPro" id="IPR011006">
    <property type="entry name" value="CheY-like_superfamily"/>
</dbReference>
<keyword evidence="4" id="KW-0238">DNA-binding</keyword>
<evidence type="ECO:0000313" key="4">
    <source>
        <dbReference type="EMBL" id="MDJ1504778.1"/>
    </source>
</evidence>
<dbReference type="InterPro" id="IPR007492">
    <property type="entry name" value="LytTR_DNA-bd_dom"/>
</dbReference>
<dbReference type="SMART" id="SM00448">
    <property type="entry name" value="REC"/>
    <property type="match status" value="1"/>
</dbReference>
<dbReference type="PROSITE" id="PS50110">
    <property type="entry name" value="RESPONSE_REGULATORY"/>
    <property type="match status" value="1"/>
</dbReference>
<dbReference type="GO" id="GO:0003677">
    <property type="term" value="F:DNA binding"/>
    <property type="evidence" value="ECO:0007669"/>
    <property type="project" value="UniProtKB-KW"/>
</dbReference>
<dbReference type="Pfam" id="PF04397">
    <property type="entry name" value="LytTR"/>
    <property type="match status" value="1"/>
</dbReference>
<dbReference type="Gene3D" id="3.40.50.2300">
    <property type="match status" value="1"/>
</dbReference>
<dbReference type="GO" id="GO:0000156">
    <property type="term" value="F:phosphorelay response regulator activity"/>
    <property type="evidence" value="ECO:0007669"/>
    <property type="project" value="InterPro"/>
</dbReference>
<evidence type="ECO:0000259" key="2">
    <source>
        <dbReference type="PROSITE" id="PS50110"/>
    </source>
</evidence>
<name>A0AAE3UGC1_9BACT</name>
<dbReference type="PANTHER" id="PTHR37299">
    <property type="entry name" value="TRANSCRIPTIONAL REGULATOR-RELATED"/>
    <property type="match status" value="1"/>
</dbReference>
<dbReference type="SMART" id="SM00850">
    <property type="entry name" value="LytTR"/>
    <property type="match status" value="1"/>
</dbReference>
<dbReference type="Gene3D" id="2.40.50.1020">
    <property type="entry name" value="LytTr DNA-binding domain"/>
    <property type="match status" value="1"/>
</dbReference>
<comment type="caution">
    <text evidence="4">The sequence shown here is derived from an EMBL/GenBank/DDBJ whole genome shotgun (WGS) entry which is preliminary data.</text>
</comment>
<dbReference type="PROSITE" id="PS50930">
    <property type="entry name" value="HTH_LYTTR"/>
    <property type="match status" value="1"/>
</dbReference>
<organism evidence="4 5">
    <name type="scientific">Xanthocytophaga agilis</name>
    <dbReference type="NCBI Taxonomy" id="3048010"/>
    <lineage>
        <taxon>Bacteria</taxon>
        <taxon>Pseudomonadati</taxon>
        <taxon>Bacteroidota</taxon>
        <taxon>Cytophagia</taxon>
        <taxon>Cytophagales</taxon>
        <taxon>Rhodocytophagaceae</taxon>
        <taxon>Xanthocytophaga</taxon>
    </lineage>
</organism>
<evidence type="ECO:0000256" key="1">
    <source>
        <dbReference type="PROSITE-ProRule" id="PRU00169"/>
    </source>
</evidence>
<evidence type="ECO:0000259" key="3">
    <source>
        <dbReference type="PROSITE" id="PS50930"/>
    </source>
</evidence>
<gene>
    <name evidence="4" type="ORF">QNI22_29215</name>
</gene>
<dbReference type="Pfam" id="PF00072">
    <property type="entry name" value="Response_reg"/>
    <property type="match status" value="1"/>
</dbReference>
<dbReference type="EMBL" id="JASJOU010000013">
    <property type="protein sequence ID" value="MDJ1504778.1"/>
    <property type="molecule type" value="Genomic_DNA"/>
</dbReference>
<sequence>MKILVVEDELKAARALIKLITSVKPDVQISGPVQSVRSAIAFLETNPVPDLIFMDIQLSDGLSFEIFGKIKVPAPVIFCTAFNEYALEAFKTNGIAYILKPFNGADITAAFDKLDLLTKPTKNQNFAEAYLAKMIKASQETDGKKSFLVYKGTKYLTIDTSDIAYFFVHNEETRIVTFDNEWYPVDQSLDQTASQLPEKDFFRLNRQFLICFRAIKEVEHYFSRKLWVKLTVPVEEKLLVGKDKTSQFLHWLDKR</sequence>
<dbReference type="InterPro" id="IPR046947">
    <property type="entry name" value="LytR-like"/>
</dbReference>
<dbReference type="AlphaFoldDB" id="A0AAE3UGC1"/>
<feature type="domain" description="Response regulatory" evidence="2">
    <location>
        <begin position="2"/>
        <end position="115"/>
    </location>
</feature>
<dbReference type="PANTHER" id="PTHR37299:SF1">
    <property type="entry name" value="STAGE 0 SPORULATION PROTEIN A HOMOLOG"/>
    <property type="match status" value="1"/>
</dbReference>
<reference evidence="4" key="1">
    <citation type="submission" date="2023-05" db="EMBL/GenBank/DDBJ databases">
        <authorList>
            <person name="Zhang X."/>
        </authorList>
    </citation>
    <scope>NUCLEOTIDE SEQUENCE</scope>
    <source>
        <strain evidence="4">BD1B2-1</strain>
    </source>
</reference>
<proteinExistence type="predicted"/>
<dbReference type="SUPFAM" id="SSF52172">
    <property type="entry name" value="CheY-like"/>
    <property type="match status" value="1"/>
</dbReference>